<keyword evidence="1" id="KW-0472">Membrane</keyword>
<dbReference type="PANTHER" id="PTHR43358:SF4">
    <property type="entry name" value="ALPHA_BETA HYDROLASE FOLD-1 DOMAIN-CONTAINING PROTEIN"/>
    <property type="match status" value="1"/>
</dbReference>
<dbReference type="InterPro" id="IPR052920">
    <property type="entry name" value="DNA-binding_regulatory"/>
</dbReference>
<feature type="domain" description="Peptidase S9 prolyl oligopeptidase catalytic" evidence="2">
    <location>
        <begin position="113"/>
        <end position="317"/>
    </location>
</feature>
<comment type="caution">
    <text evidence="3">The sequence shown here is derived from an EMBL/GenBank/DDBJ whole genome shotgun (WGS) entry which is preliminary data.</text>
</comment>
<dbReference type="Gene3D" id="3.40.50.1820">
    <property type="entry name" value="alpha/beta hydrolase"/>
    <property type="match status" value="1"/>
</dbReference>
<feature type="transmembrane region" description="Helical" evidence="1">
    <location>
        <begin position="7"/>
        <end position="28"/>
    </location>
</feature>
<organism evidence="3 4">
    <name type="scientific">Hoylesella timonensis S9-PR14</name>
    <dbReference type="NCBI Taxonomy" id="1401062"/>
    <lineage>
        <taxon>Bacteria</taxon>
        <taxon>Pseudomonadati</taxon>
        <taxon>Bacteroidota</taxon>
        <taxon>Bacteroidia</taxon>
        <taxon>Bacteroidales</taxon>
        <taxon>Prevotellaceae</taxon>
        <taxon>Hoylesella</taxon>
    </lineage>
</organism>
<dbReference type="InterPro" id="IPR029058">
    <property type="entry name" value="AB_hydrolase_fold"/>
</dbReference>
<evidence type="ECO:0000313" key="3">
    <source>
        <dbReference type="EMBL" id="KGI22177.1"/>
    </source>
</evidence>
<evidence type="ECO:0000259" key="2">
    <source>
        <dbReference type="Pfam" id="PF00326"/>
    </source>
</evidence>
<accession>A0A098YSF6</accession>
<keyword evidence="1" id="KW-0812">Transmembrane</keyword>
<evidence type="ECO:0000313" key="4">
    <source>
        <dbReference type="Proteomes" id="UP000029723"/>
    </source>
</evidence>
<dbReference type="EMBL" id="JRPQ01000080">
    <property type="protein sequence ID" value="KGI22177.1"/>
    <property type="molecule type" value="Genomic_DNA"/>
</dbReference>
<reference evidence="3 4" key="1">
    <citation type="submission" date="2014-07" db="EMBL/GenBank/DDBJ databases">
        <authorList>
            <person name="McCorrison J."/>
            <person name="Sanka R."/>
            <person name="Torralba M."/>
            <person name="Gillis M."/>
            <person name="Haft D.H."/>
            <person name="Methe B."/>
            <person name="Sutton G."/>
            <person name="Nelson K.E."/>
        </authorList>
    </citation>
    <scope>NUCLEOTIDE SEQUENCE [LARGE SCALE GENOMIC DNA]</scope>
    <source>
        <strain evidence="3 4">S9-PR14</strain>
    </source>
</reference>
<dbReference type="PANTHER" id="PTHR43358">
    <property type="entry name" value="ALPHA/BETA-HYDROLASE"/>
    <property type="match status" value="1"/>
</dbReference>
<dbReference type="SUPFAM" id="SSF53474">
    <property type="entry name" value="alpha/beta-Hydrolases"/>
    <property type="match status" value="1"/>
</dbReference>
<dbReference type="InterPro" id="IPR001375">
    <property type="entry name" value="Peptidase_S9_cat"/>
</dbReference>
<keyword evidence="1" id="KW-1133">Transmembrane helix</keyword>
<name>A0A098YSF6_9BACT</name>
<protein>
    <submittedName>
        <fullName evidence="3">Membrane protein</fullName>
    </submittedName>
</protein>
<gene>
    <name evidence="3" type="ORF">HMPREF9304_05835</name>
</gene>
<dbReference type="OrthoDB" id="9777090at2"/>
<dbReference type="AlphaFoldDB" id="A0A098YSF6"/>
<proteinExistence type="predicted"/>
<dbReference type="Pfam" id="PF00326">
    <property type="entry name" value="Peptidase_S9"/>
    <property type="match status" value="1"/>
</dbReference>
<evidence type="ECO:0000256" key="1">
    <source>
        <dbReference type="SAM" id="Phobius"/>
    </source>
</evidence>
<sequence length="318" mass="36537">MKKWLKISLLIIAIIVPLALVGGSFYMLEYSLGRPTHFQMDEKTRYAHVMNTHPEIKPWLDSLLTHHLLHDTVVTMQNGEQHFGVFAYAPQPSRKTAILLHGYTDTHANMMMIAYIYAKMGYNVLLPDHHAHGQSEGKRIQMGWKERKDVLRWMAIADSLFSDSLGHSQQVVHGISMGAALTMCVSGERTPDYVKCFVEDCGYTSVWDEFENELKVQFGLPAFPLLYTASFLNKLRDGWSFQEASPLRQVAKCHKPMLFIHGDKDSYVQTKMVYPLYKAKPAPKQLWIGKGSKHAESYQDHRKEYSALVRNFVSRYIH</sequence>
<dbReference type="RefSeq" id="WP_036927226.1">
    <property type="nucleotide sequence ID" value="NZ_JRPQ01000080.1"/>
</dbReference>
<dbReference type="Proteomes" id="UP000029723">
    <property type="component" value="Unassembled WGS sequence"/>
</dbReference>